<comment type="subcellular location">
    <subcellularLocation>
        <location evidence="1">Nucleus</location>
    </subcellularLocation>
</comment>
<evidence type="ECO:0000256" key="4">
    <source>
        <dbReference type="ARBA" id="ARBA00022884"/>
    </source>
</evidence>
<dbReference type="Proteomes" id="UP000046392">
    <property type="component" value="Unplaced"/>
</dbReference>
<evidence type="ECO:0000259" key="5">
    <source>
        <dbReference type="Pfam" id="PF15985"/>
    </source>
</evidence>
<accession>A0A0N5C468</accession>
<reference evidence="7" key="1">
    <citation type="submission" date="2017-02" db="UniProtKB">
        <authorList>
            <consortium name="WormBaseParasite"/>
        </authorList>
    </citation>
    <scope>IDENTIFICATION</scope>
</reference>
<dbReference type="GO" id="GO:0071035">
    <property type="term" value="P:nuclear polyadenylation-dependent rRNA catabolic process"/>
    <property type="evidence" value="ECO:0007669"/>
    <property type="project" value="TreeGrafter"/>
</dbReference>
<dbReference type="GO" id="GO:0000176">
    <property type="term" value="C:nuclear exosome (RNase complex)"/>
    <property type="evidence" value="ECO:0007669"/>
    <property type="project" value="TreeGrafter"/>
</dbReference>
<evidence type="ECO:0000313" key="6">
    <source>
        <dbReference type="Proteomes" id="UP000046392"/>
    </source>
</evidence>
<dbReference type="GO" id="GO:0000177">
    <property type="term" value="C:cytoplasmic exosome (RNase complex)"/>
    <property type="evidence" value="ECO:0007669"/>
    <property type="project" value="TreeGrafter"/>
</dbReference>
<keyword evidence="4" id="KW-0694">RNA-binding</keyword>
<evidence type="ECO:0000313" key="7">
    <source>
        <dbReference type="WBParaSite" id="SPAL_0001275200.1"/>
    </source>
</evidence>
<organism evidence="6 7">
    <name type="scientific">Strongyloides papillosus</name>
    <name type="common">Intestinal threadworm</name>
    <dbReference type="NCBI Taxonomy" id="174720"/>
    <lineage>
        <taxon>Eukaryota</taxon>
        <taxon>Metazoa</taxon>
        <taxon>Ecdysozoa</taxon>
        <taxon>Nematoda</taxon>
        <taxon>Chromadorea</taxon>
        <taxon>Rhabditida</taxon>
        <taxon>Tylenchina</taxon>
        <taxon>Panagrolaimomorpha</taxon>
        <taxon>Strongyloidoidea</taxon>
        <taxon>Strongyloididae</taxon>
        <taxon>Strongyloides</taxon>
    </lineage>
</organism>
<dbReference type="FunFam" id="2.40.50.140:FF:000127">
    <property type="entry name" value="Exosome complex component RRP40"/>
    <property type="match status" value="1"/>
</dbReference>
<dbReference type="SUPFAM" id="SSF50249">
    <property type="entry name" value="Nucleic acid-binding proteins"/>
    <property type="match status" value="1"/>
</dbReference>
<dbReference type="InterPro" id="IPR026699">
    <property type="entry name" value="Exosome_RNA_bind1/RRP40/RRP4"/>
</dbReference>
<evidence type="ECO:0000256" key="3">
    <source>
        <dbReference type="ARBA" id="ARBA00022835"/>
    </source>
</evidence>
<dbReference type="InterPro" id="IPR036612">
    <property type="entry name" value="KH_dom_type_1_sf"/>
</dbReference>
<dbReference type="WBParaSite" id="SPAL_0001275200.1">
    <property type="protein sequence ID" value="SPAL_0001275200.1"/>
    <property type="gene ID" value="SPAL_0001275200"/>
</dbReference>
<dbReference type="GO" id="GO:0071051">
    <property type="term" value="P:poly(A)-dependent snoRNA 3'-end processing"/>
    <property type="evidence" value="ECO:0007669"/>
    <property type="project" value="TreeGrafter"/>
</dbReference>
<dbReference type="SUPFAM" id="SSF110324">
    <property type="entry name" value="Ribosomal L27 protein-like"/>
    <property type="match status" value="1"/>
</dbReference>
<dbReference type="FunFam" id="3.30.1370.10:FF:000038">
    <property type="entry name" value="exosome complex component RRP40"/>
    <property type="match status" value="1"/>
</dbReference>
<dbReference type="STRING" id="174720.A0A0N5C468"/>
<dbReference type="InterPro" id="IPR012340">
    <property type="entry name" value="NA-bd_OB-fold"/>
</dbReference>
<keyword evidence="6" id="KW-1185">Reference proteome</keyword>
<dbReference type="GO" id="GO:0003723">
    <property type="term" value="F:RNA binding"/>
    <property type="evidence" value="ECO:0007669"/>
    <property type="project" value="UniProtKB-KW"/>
</dbReference>
<dbReference type="CDD" id="cd22526">
    <property type="entry name" value="KH-I_Rrp40"/>
    <property type="match status" value="1"/>
</dbReference>
<keyword evidence="3" id="KW-0271">Exosome</keyword>
<sequence>MTKVVLPGDFVEDITNLPAVPVIGRGLKVYKNEVICTQAGVLCSGKDGMFVNTNSKRYQPTVNDLVVGVVSNVMVENIKLDISYLESAVLSTLSFEGATKRNKPNIKVGDVVYARVISTSKYLETELACIDKDNFARGLGVLPYGGMVFKVSLRHARRLLSPTCQLLNLIGKEIKYESCIGMNGRVWIKAETNQVMKVIVKLIQESEKVSDADMGKFVSSYVKSMYQDVEMT</sequence>
<proteinExistence type="predicted"/>
<dbReference type="InterPro" id="IPR004088">
    <property type="entry name" value="KH_dom_type_1"/>
</dbReference>
<dbReference type="GO" id="GO:0071034">
    <property type="term" value="P:CUT catabolic process"/>
    <property type="evidence" value="ECO:0007669"/>
    <property type="project" value="TreeGrafter"/>
</dbReference>
<dbReference type="Pfam" id="PF15985">
    <property type="entry name" value="KH_6"/>
    <property type="match status" value="1"/>
</dbReference>
<dbReference type="AlphaFoldDB" id="A0A0N5C468"/>
<evidence type="ECO:0000256" key="1">
    <source>
        <dbReference type="ARBA" id="ARBA00004123"/>
    </source>
</evidence>
<feature type="domain" description="K Homology" evidence="5">
    <location>
        <begin position="146"/>
        <end position="193"/>
    </location>
</feature>
<dbReference type="PANTHER" id="PTHR21321">
    <property type="entry name" value="PNAS-3 RELATED"/>
    <property type="match status" value="1"/>
</dbReference>
<dbReference type="PANTHER" id="PTHR21321:SF1">
    <property type="entry name" value="EXOSOME COMPLEX COMPONENT RRP40"/>
    <property type="match status" value="1"/>
</dbReference>
<dbReference type="InterPro" id="IPR049469">
    <property type="entry name" value="RRP40_KH-I"/>
</dbReference>
<protein>
    <submittedName>
        <fullName evidence="7">KH_dom_type_1 domain-containing protein</fullName>
    </submittedName>
</protein>
<dbReference type="Gene3D" id="2.40.50.140">
    <property type="entry name" value="Nucleic acid-binding proteins"/>
    <property type="match status" value="1"/>
</dbReference>
<dbReference type="GO" id="GO:0071038">
    <property type="term" value="P:TRAMP-dependent tRNA surveillance pathway"/>
    <property type="evidence" value="ECO:0007669"/>
    <property type="project" value="TreeGrafter"/>
</dbReference>
<dbReference type="Gene3D" id="3.30.1370.10">
    <property type="entry name" value="K Homology domain, type 1"/>
    <property type="match status" value="1"/>
</dbReference>
<dbReference type="GO" id="GO:0000467">
    <property type="term" value="P:exonucleolytic trimming to generate mature 3'-end of 5.8S rRNA from tricistronic rRNA transcript (SSU-rRNA, 5.8S rRNA, LSU-rRNA)"/>
    <property type="evidence" value="ECO:0007669"/>
    <property type="project" value="TreeGrafter"/>
</dbReference>
<dbReference type="GO" id="GO:0034475">
    <property type="term" value="P:U4 snRNA 3'-end processing"/>
    <property type="evidence" value="ECO:0007669"/>
    <property type="project" value="TreeGrafter"/>
</dbReference>
<evidence type="ECO:0000256" key="2">
    <source>
        <dbReference type="ARBA" id="ARBA00022490"/>
    </source>
</evidence>
<dbReference type="Pfam" id="PF21262">
    <property type="entry name" value="RRP40_S1"/>
    <property type="match status" value="1"/>
</dbReference>
<name>A0A0N5C468_STREA</name>
<keyword evidence="2" id="KW-0963">Cytoplasm</keyword>
<dbReference type="SUPFAM" id="SSF54791">
    <property type="entry name" value="Eukaryotic type KH-domain (KH-domain type I)"/>
    <property type="match status" value="1"/>
</dbReference>